<dbReference type="RefSeq" id="XP_024548386.1">
    <property type="nucleotide sequence ID" value="XM_024692607.1"/>
</dbReference>
<sequence>MGKTEHILKMDSEKPFHQNGSFHFCQCLLPNASFFGEKWASISKLVSTDINSINHNMEPRIHDCHISVLAIMSRRSSCPSLFLPTLALINISSSLLMGATFICLNYSRNLVTPSSTMSRITTPILGSLDPQFKSSHDVITFYSFILATDVFALTIILWMSYGPAYFCSAWLLVVQAYGYWIDFNPVELVLCILPLSVSIWMMLSWVVNFLQKRRNGRCLHRGTMMRYI</sequence>
<organism evidence="2 3">
    <name type="scientific">Botryotinia fuckeliana (strain B05.10)</name>
    <name type="common">Noble rot fungus</name>
    <name type="synonym">Botrytis cinerea</name>
    <dbReference type="NCBI Taxonomy" id="332648"/>
    <lineage>
        <taxon>Eukaryota</taxon>
        <taxon>Fungi</taxon>
        <taxon>Dikarya</taxon>
        <taxon>Ascomycota</taxon>
        <taxon>Pezizomycotina</taxon>
        <taxon>Leotiomycetes</taxon>
        <taxon>Helotiales</taxon>
        <taxon>Sclerotiniaceae</taxon>
        <taxon>Botrytis</taxon>
    </lineage>
</organism>
<gene>
    <name evidence="2" type="ORF">BCIN_04g04640</name>
</gene>
<evidence type="ECO:0000313" key="2">
    <source>
        <dbReference type="EMBL" id="ATZ49295.1"/>
    </source>
</evidence>
<keyword evidence="1" id="KW-0812">Transmembrane</keyword>
<feature type="transmembrane region" description="Helical" evidence="1">
    <location>
        <begin position="164"/>
        <end position="181"/>
    </location>
</feature>
<dbReference type="Proteomes" id="UP000001798">
    <property type="component" value="Chromosome 4"/>
</dbReference>
<evidence type="ECO:0000313" key="3">
    <source>
        <dbReference type="Proteomes" id="UP000001798"/>
    </source>
</evidence>
<feature type="transmembrane region" description="Helical" evidence="1">
    <location>
        <begin position="81"/>
        <end position="107"/>
    </location>
</feature>
<dbReference type="RefSeq" id="XP_024548387.1">
    <property type="nucleotide sequence ID" value="XM_024692608.1"/>
</dbReference>
<name>A0A384JFA6_BOTFB</name>
<reference evidence="2 3" key="3">
    <citation type="journal article" date="2017" name="Mol. Plant Pathol.">
        <title>A gapless genome sequence of the fungus Botrytis cinerea.</title>
        <authorList>
            <person name="Van Kan J.A."/>
            <person name="Stassen J.H."/>
            <person name="Mosbach A."/>
            <person name="Van Der Lee T.A."/>
            <person name="Faino L."/>
            <person name="Farmer A.D."/>
            <person name="Papasotiriou D.G."/>
            <person name="Zhou S."/>
            <person name="Seidl M.F."/>
            <person name="Cottam E."/>
            <person name="Edel D."/>
            <person name="Hahn M."/>
            <person name="Schwartz D.C."/>
            <person name="Dietrich R.A."/>
            <person name="Widdison S."/>
            <person name="Scalliet G."/>
        </authorList>
    </citation>
    <scope>NUCLEOTIDE SEQUENCE [LARGE SCALE GENOMIC DNA]</scope>
    <source>
        <strain evidence="2 3">B05.10</strain>
    </source>
</reference>
<evidence type="ECO:0000256" key="1">
    <source>
        <dbReference type="SAM" id="Phobius"/>
    </source>
</evidence>
<feature type="transmembrane region" description="Helical" evidence="1">
    <location>
        <begin position="187"/>
        <end position="210"/>
    </location>
</feature>
<dbReference type="VEuPathDB" id="FungiDB:Bcin04g04640"/>
<keyword evidence="1" id="KW-1133">Transmembrane helix</keyword>
<dbReference type="AlphaFoldDB" id="A0A384JFA6"/>
<feature type="transmembrane region" description="Helical" evidence="1">
    <location>
        <begin position="139"/>
        <end position="157"/>
    </location>
</feature>
<protein>
    <submittedName>
        <fullName evidence="2">Uncharacterized protein</fullName>
    </submittedName>
</protein>
<reference evidence="2" key="4">
    <citation type="submission" date="2017-12" db="EMBL/GenBank/DDBJ databases">
        <authorList>
            <person name="van Kan J."/>
        </authorList>
    </citation>
    <scope>NUCLEOTIDE SEQUENCE</scope>
    <source>
        <strain evidence="2">B05.10</strain>
    </source>
</reference>
<dbReference type="EMBL" id="CP009808">
    <property type="protein sequence ID" value="ATZ49296.1"/>
    <property type="molecule type" value="Genomic_DNA"/>
</dbReference>
<reference evidence="2 3" key="1">
    <citation type="journal article" date="2011" name="PLoS Genet.">
        <title>Genomic analysis of the necrotrophic fungal pathogens Sclerotinia sclerotiorum and Botrytis cinerea.</title>
        <authorList>
            <person name="Amselem J."/>
            <person name="Cuomo C.A."/>
            <person name="van Kan J.A."/>
            <person name="Viaud M."/>
            <person name="Benito E.P."/>
            <person name="Couloux A."/>
            <person name="Coutinho P.M."/>
            <person name="de Vries R.P."/>
            <person name="Dyer P.S."/>
            <person name="Fillinger S."/>
            <person name="Fournier E."/>
            <person name="Gout L."/>
            <person name="Hahn M."/>
            <person name="Kohn L."/>
            <person name="Lapalu N."/>
            <person name="Plummer K.M."/>
            <person name="Pradier J.M."/>
            <person name="Quevillon E."/>
            <person name="Sharon A."/>
            <person name="Simon A."/>
            <person name="ten Have A."/>
            <person name="Tudzynski B."/>
            <person name="Tudzynski P."/>
            <person name="Wincker P."/>
            <person name="Andrew M."/>
            <person name="Anthouard V."/>
            <person name="Beever R.E."/>
            <person name="Beffa R."/>
            <person name="Benoit I."/>
            <person name="Bouzid O."/>
            <person name="Brault B."/>
            <person name="Chen Z."/>
            <person name="Choquer M."/>
            <person name="Collemare J."/>
            <person name="Cotton P."/>
            <person name="Danchin E.G."/>
            <person name="Da Silva C."/>
            <person name="Gautier A."/>
            <person name="Giraud C."/>
            <person name="Giraud T."/>
            <person name="Gonzalez C."/>
            <person name="Grossetete S."/>
            <person name="Guldener U."/>
            <person name="Henrissat B."/>
            <person name="Howlett B.J."/>
            <person name="Kodira C."/>
            <person name="Kretschmer M."/>
            <person name="Lappartient A."/>
            <person name="Leroch M."/>
            <person name="Levis C."/>
            <person name="Mauceli E."/>
            <person name="Neuveglise C."/>
            <person name="Oeser B."/>
            <person name="Pearson M."/>
            <person name="Poulain J."/>
            <person name="Poussereau N."/>
            <person name="Quesneville H."/>
            <person name="Rascle C."/>
            <person name="Schumacher J."/>
            <person name="Segurens B."/>
            <person name="Sexton A."/>
            <person name="Silva E."/>
            <person name="Sirven C."/>
            <person name="Soanes D.M."/>
            <person name="Talbot N.J."/>
            <person name="Templeton M."/>
            <person name="Yandava C."/>
            <person name="Yarden O."/>
            <person name="Zeng Q."/>
            <person name="Rollins J.A."/>
            <person name="Lebrun M.H."/>
            <person name="Dickman M."/>
        </authorList>
    </citation>
    <scope>NUCLEOTIDE SEQUENCE [LARGE SCALE GENOMIC DNA]</scope>
    <source>
        <strain evidence="2 3">B05.10</strain>
    </source>
</reference>
<dbReference type="KEGG" id="bfu:BCIN_04g04640"/>
<keyword evidence="3" id="KW-1185">Reference proteome</keyword>
<keyword evidence="1" id="KW-0472">Membrane</keyword>
<dbReference type="EMBL" id="CP009808">
    <property type="protein sequence ID" value="ATZ49295.1"/>
    <property type="molecule type" value="Genomic_DNA"/>
</dbReference>
<reference evidence="2 3" key="2">
    <citation type="journal article" date="2012" name="Eukaryot. Cell">
        <title>Genome update of Botrytis cinerea strains B05.10 and T4.</title>
        <authorList>
            <person name="Staats M."/>
            <person name="van Kan J.A."/>
        </authorList>
    </citation>
    <scope>NUCLEOTIDE SEQUENCE [LARGE SCALE GENOMIC DNA]</scope>
    <source>
        <strain evidence="2 3">B05.10</strain>
    </source>
</reference>
<dbReference type="GeneID" id="5438193"/>
<proteinExistence type="predicted"/>
<dbReference type="OrthoDB" id="3541038at2759"/>
<accession>A0A384JFA6</accession>